<name>A0A7E4ZXX7_PANRE</name>
<accession>A0A7E4ZXX7</accession>
<feature type="transmembrane region" description="Helical" evidence="6">
    <location>
        <begin position="189"/>
        <end position="208"/>
    </location>
</feature>
<evidence type="ECO:0000256" key="6">
    <source>
        <dbReference type="SAM" id="Phobius"/>
    </source>
</evidence>
<feature type="transmembrane region" description="Helical" evidence="6">
    <location>
        <begin position="119"/>
        <end position="139"/>
    </location>
</feature>
<reference evidence="8" key="2">
    <citation type="submission" date="2020-10" db="UniProtKB">
        <authorList>
            <consortium name="WormBaseParasite"/>
        </authorList>
    </citation>
    <scope>IDENTIFICATION</scope>
</reference>
<keyword evidence="2 6" id="KW-0812">Transmembrane</keyword>
<evidence type="ECO:0000313" key="7">
    <source>
        <dbReference type="Proteomes" id="UP000492821"/>
    </source>
</evidence>
<reference evidence="7" key="1">
    <citation type="journal article" date="2013" name="Genetics">
        <title>The draft genome and transcriptome of Panagrellus redivivus are shaped by the harsh demands of a free-living lifestyle.</title>
        <authorList>
            <person name="Srinivasan J."/>
            <person name="Dillman A.R."/>
            <person name="Macchietto M.G."/>
            <person name="Heikkinen L."/>
            <person name="Lakso M."/>
            <person name="Fracchia K.M."/>
            <person name="Antoshechkin I."/>
            <person name="Mortazavi A."/>
            <person name="Wong G."/>
            <person name="Sternberg P.W."/>
        </authorList>
    </citation>
    <scope>NUCLEOTIDE SEQUENCE [LARGE SCALE GENOMIC DNA]</scope>
    <source>
        <strain evidence="7">MT8872</strain>
    </source>
</reference>
<evidence type="ECO:0000256" key="2">
    <source>
        <dbReference type="ARBA" id="ARBA00022692"/>
    </source>
</evidence>
<feature type="transmembrane region" description="Helical" evidence="6">
    <location>
        <begin position="368"/>
        <end position="389"/>
    </location>
</feature>
<feature type="transmembrane region" description="Helical" evidence="6">
    <location>
        <begin position="94"/>
        <end position="112"/>
    </location>
</feature>
<evidence type="ECO:0000256" key="1">
    <source>
        <dbReference type="ARBA" id="ARBA00004141"/>
    </source>
</evidence>
<keyword evidence="7" id="KW-1185">Reference proteome</keyword>
<dbReference type="AlphaFoldDB" id="A0A7E4ZXX7"/>
<dbReference type="PANTHER" id="PTHR23507">
    <property type="entry name" value="ZGC:174356"/>
    <property type="match status" value="1"/>
</dbReference>
<feature type="transmembrane region" description="Helical" evidence="6">
    <location>
        <begin position="292"/>
        <end position="309"/>
    </location>
</feature>
<dbReference type="WBParaSite" id="Pan_g2542.t1">
    <property type="protein sequence ID" value="Pan_g2542.t1"/>
    <property type="gene ID" value="Pan_g2542"/>
</dbReference>
<dbReference type="Gene3D" id="1.20.1250.20">
    <property type="entry name" value="MFS general substrate transporter like domains"/>
    <property type="match status" value="1"/>
</dbReference>
<dbReference type="GO" id="GO:0022857">
    <property type="term" value="F:transmembrane transporter activity"/>
    <property type="evidence" value="ECO:0007669"/>
    <property type="project" value="InterPro"/>
</dbReference>
<dbReference type="PANTHER" id="PTHR23507:SF11">
    <property type="entry name" value="SOLUTE CARRIER FAMILY RELATED"/>
    <property type="match status" value="1"/>
</dbReference>
<dbReference type="Pfam" id="PF07690">
    <property type="entry name" value="MFS_1"/>
    <property type="match status" value="1"/>
</dbReference>
<dbReference type="InterPro" id="IPR011701">
    <property type="entry name" value="MFS"/>
</dbReference>
<feature type="transmembrane region" description="Helical" evidence="6">
    <location>
        <begin position="428"/>
        <end position="450"/>
    </location>
</feature>
<comment type="subcellular location">
    <subcellularLocation>
        <location evidence="1">Membrane</location>
        <topology evidence="1">Multi-pass membrane protein</topology>
    </subcellularLocation>
</comment>
<organism evidence="7 8">
    <name type="scientific">Panagrellus redivivus</name>
    <name type="common">Microworm</name>
    <dbReference type="NCBI Taxonomy" id="6233"/>
    <lineage>
        <taxon>Eukaryota</taxon>
        <taxon>Metazoa</taxon>
        <taxon>Ecdysozoa</taxon>
        <taxon>Nematoda</taxon>
        <taxon>Chromadorea</taxon>
        <taxon>Rhabditida</taxon>
        <taxon>Tylenchina</taxon>
        <taxon>Panagrolaimomorpha</taxon>
        <taxon>Panagrolaimoidea</taxon>
        <taxon>Panagrolaimidae</taxon>
        <taxon>Panagrellus</taxon>
    </lineage>
</organism>
<feature type="transmembrane region" description="Helical" evidence="6">
    <location>
        <begin position="395"/>
        <end position="416"/>
    </location>
</feature>
<dbReference type="Proteomes" id="UP000492821">
    <property type="component" value="Unassembled WGS sequence"/>
</dbReference>
<feature type="transmembrane region" description="Helical" evidence="6">
    <location>
        <begin position="22"/>
        <end position="44"/>
    </location>
</feature>
<evidence type="ECO:0000256" key="5">
    <source>
        <dbReference type="SAM" id="MobiDB-lite"/>
    </source>
</evidence>
<keyword evidence="3 6" id="KW-1133">Transmembrane helix</keyword>
<dbReference type="GO" id="GO:0016020">
    <property type="term" value="C:membrane"/>
    <property type="evidence" value="ECO:0007669"/>
    <property type="project" value="UniProtKB-SubCell"/>
</dbReference>
<dbReference type="InterPro" id="IPR036259">
    <property type="entry name" value="MFS_trans_sf"/>
</dbReference>
<feature type="transmembrane region" description="Helical" evidence="6">
    <location>
        <begin position="456"/>
        <end position="479"/>
    </location>
</feature>
<feature type="transmembrane region" description="Helical" evidence="6">
    <location>
        <begin position="214"/>
        <end position="234"/>
    </location>
</feature>
<feature type="transmembrane region" description="Helical" evidence="6">
    <location>
        <begin position="339"/>
        <end position="359"/>
    </location>
</feature>
<feature type="region of interest" description="Disordered" evidence="5">
    <location>
        <begin position="512"/>
        <end position="535"/>
    </location>
</feature>
<proteinExistence type="predicted"/>
<protein>
    <submittedName>
        <fullName evidence="8">MFS domain-containing protein</fullName>
    </submittedName>
</protein>
<evidence type="ECO:0000256" key="3">
    <source>
        <dbReference type="ARBA" id="ARBA00022989"/>
    </source>
</evidence>
<evidence type="ECO:0000313" key="8">
    <source>
        <dbReference type="WBParaSite" id="Pan_g2542.t1"/>
    </source>
</evidence>
<evidence type="ECO:0000256" key="4">
    <source>
        <dbReference type="ARBA" id="ARBA00023136"/>
    </source>
</evidence>
<sequence>MEPVEEDTPPPKSQWALRFAQFKVAISDLGVYPIIFLVYFGWVFGNTFQSAQLYRRICEIYYDNISYINCYHLDNDDVEDKVQQHAAEWSLYNALAYLVPAVLADTILGSYGDKYGRQFTILIGIVGVAVSEFVYLLTLSRSVAAPYWITTVSGIFTGLSGYIALIPVSCNAYLADTTRDSDVLLMRSGIFTVTQSVASVLGGLIAAVLPDVQIAIAMDVELFFYCMAFGYTIWKIPQSPGFREIERRSRQSIVTLANPVPDTLKKFFQEIWEHLQSGVKTYIRPRIGHRRAFIFITAWTIMVTCTASVETQMSQVLNSYVFRRAADGALDWTTDDLGYWNAFGFVVLIIGTIFGLWLFKNRLHLPETIIISIALISGILRTTAIGLSTKTWHMWLANVFGVFTGLVQPATASFIVQLVPPDEVGKTFSLFGIASDVAFIVTFAVYNNIYRATVHFFPGFMFIFIGLVQLITLGAMAWVHIQCVKEGVFGSGDSGVDIERAIANIGRQMADSDGPLGVHRPSKFSRRTTETGSFE</sequence>
<feature type="transmembrane region" description="Helical" evidence="6">
    <location>
        <begin position="145"/>
        <end position="168"/>
    </location>
</feature>
<dbReference type="SUPFAM" id="SSF103473">
    <property type="entry name" value="MFS general substrate transporter"/>
    <property type="match status" value="1"/>
</dbReference>
<keyword evidence="4 6" id="KW-0472">Membrane</keyword>